<comment type="similarity">
    <text evidence="1 2">Belongs to the complex I subunit 6 family.</text>
</comment>
<dbReference type="GO" id="GO:0048038">
    <property type="term" value="F:quinone binding"/>
    <property type="evidence" value="ECO:0007669"/>
    <property type="project" value="UniProtKB-UniRule"/>
</dbReference>
<dbReference type="OrthoDB" id="9790848at2"/>
<comment type="catalytic activity">
    <reaction evidence="2">
        <text>a quinone + NADH + 5 H(+)(in) = a quinol + NAD(+) + 4 H(+)(out)</text>
        <dbReference type="Rhea" id="RHEA:57888"/>
        <dbReference type="ChEBI" id="CHEBI:15378"/>
        <dbReference type="ChEBI" id="CHEBI:24646"/>
        <dbReference type="ChEBI" id="CHEBI:57540"/>
        <dbReference type="ChEBI" id="CHEBI:57945"/>
        <dbReference type="ChEBI" id="CHEBI:132124"/>
    </reaction>
</comment>
<keyword evidence="2" id="KW-0520">NAD</keyword>
<dbReference type="GO" id="GO:0005886">
    <property type="term" value="C:plasma membrane"/>
    <property type="evidence" value="ECO:0007669"/>
    <property type="project" value="UniProtKB-SubCell"/>
</dbReference>
<comment type="caution">
    <text evidence="3">The sequence shown here is derived from an EMBL/GenBank/DDBJ whole genome shotgun (WGS) entry which is preliminary data.</text>
</comment>
<accession>A0A326UCU5</accession>
<keyword evidence="4" id="KW-1185">Reference proteome</keyword>
<evidence type="ECO:0000313" key="4">
    <source>
        <dbReference type="Proteomes" id="UP000248806"/>
    </source>
</evidence>
<comment type="function">
    <text evidence="2">NDH-1 shuttles electrons from NADH, via FMN and iron-sulfur (Fe-S) centers, to quinones in the respiratory chain. Couples the redox reaction to proton translocation (for every two electrons transferred, four hydrogen ions are translocated across the cytoplasmic membrane), and thus conserves the redox energy in a proton gradient.</text>
</comment>
<organism evidence="3 4">
    <name type="scientific">Thermosporothrix hazakensis</name>
    <dbReference type="NCBI Taxonomy" id="644383"/>
    <lineage>
        <taxon>Bacteria</taxon>
        <taxon>Bacillati</taxon>
        <taxon>Chloroflexota</taxon>
        <taxon>Ktedonobacteria</taxon>
        <taxon>Ktedonobacterales</taxon>
        <taxon>Thermosporotrichaceae</taxon>
        <taxon>Thermosporothrix</taxon>
    </lineage>
</organism>
<dbReference type="PANTHER" id="PTHR33269">
    <property type="entry name" value="NADH-UBIQUINONE OXIDOREDUCTASE CHAIN 6"/>
    <property type="match status" value="1"/>
</dbReference>
<feature type="transmembrane region" description="Helical" evidence="2">
    <location>
        <begin position="97"/>
        <end position="115"/>
    </location>
</feature>
<keyword evidence="2" id="KW-0472">Membrane</keyword>
<dbReference type="EC" id="7.1.1.-" evidence="2"/>
<keyword evidence="2" id="KW-1003">Cell membrane</keyword>
<feature type="transmembrane region" description="Helical" evidence="2">
    <location>
        <begin position="58"/>
        <end position="77"/>
    </location>
</feature>
<sequence length="178" mass="19268">MTPDIANMLAFGVLALASIASAIGVIAFKNAVHSALSLILTLFFVAMFYLQLGAMFIAVVQILIYAGAIMVLFLFVVTMLSPDTQEMEKNRLSWQRYAGILLGIVLVGALSYLIYSQVSSGSIMQTQHESLQQVVQKQGDIQAFGLALFHGFAFPFEVTSLLIVVAIIGALVFGRRSS</sequence>
<reference evidence="3 4" key="1">
    <citation type="submission" date="2018-06" db="EMBL/GenBank/DDBJ databases">
        <title>Genomic Encyclopedia of Archaeal and Bacterial Type Strains, Phase II (KMG-II): from individual species to whole genera.</title>
        <authorList>
            <person name="Goeker M."/>
        </authorList>
    </citation>
    <scope>NUCLEOTIDE SEQUENCE [LARGE SCALE GENOMIC DNA]</scope>
    <source>
        <strain evidence="3 4">ATCC BAA-1881</strain>
    </source>
</reference>
<dbReference type="Pfam" id="PF00499">
    <property type="entry name" value="Oxidored_q3"/>
    <property type="match status" value="1"/>
</dbReference>
<comment type="subcellular location">
    <subcellularLocation>
        <location evidence="2">Cell membrane</location>
        <topology evidence="2">Multi-pass membrane protein</topology>
    </subcellularLocation>
</comment>
<dbReference type="InterPro" id="IPR001457">
    <property type="entry name" value="NADH_UbQ/plastoQ_OxRdtase_su6"/>
</dbReference>
<evidence type="ECO:0000256" key="2">
    <source>
        <dbReference type="RuleBase" id="RU004429"/>
    </source>
</evidence>
<gene>
    <name evidence="3" type="ORF">EI42_05035</name>
</gene>
<dbReference type="PANTHER" id="PTHR33269:SF17">
    <property type="entry name" value="NADH-UBIQUINONE OXIDOREDUCTASE CHAIN 6"/>
    <property type="match status" value="1"/>
</dbReference>
<dbReference type="GO" id="GO:0008137">
    <property type="term" value="F:NADH dehydrogenase (ubiquinone) activity"/>
    <property type="evidence" value="ECO:0007669"/>
    <property type="project" value="UniProtKB-UniRule"/>
</dbReference>
<protein>
    <recommendedName>
        <fullName evidence="2">NADH-quinone oxidoreductase subunit J</fullName>
        <ecNumber evidence="2">7.1.1.-</ecNumber>
    </recommendedName>
</protein>
<feature type="transmembrane region" description="Helical" evidence="2">
    <location>
        <begin position="35"/>
        <end position="52"/>
    </location>
</feature>
<feature type="transmembrane region" description="Helical" evidence="2">
    <location>
        <begin position="152"/>
        <end position="173"/>
    </location>
</feature>
<keyword evidence="2" id="KW-1133">Transmembrane helix</keyword>
<evidence type="ECO:0000256" key="1">
    <source>
        <dbReference type="ARBA" id="ARBA00005698"/>
    </source>
</evidence>
<proteinExistence type="inferred from homology"/>
<dbReference type="EMBL" id="QKUF01000026">
    <property type="protein sequence ID" value="PZW23413.1"/>
    <property type="molecule type" value="Genomic_DNA"/>
</dbReference>
<dbReference type="Proteomes" id="UP000248806">
    <property type="component" value="Unassembled WGS sequence"/>
</dbReference>
<dbReference type="AlphaFoldDB" id="A0A326UCU5"/>
<keyword evidence="2" id="KW-0874">Quinone</keyword>
<feature type="transmembrane region" description="Helical" evidence="2">
    <location>
        <begin position="6"/>
        <end position="28"/>
    </location>
</feature>
<dbReference type="InterPro" id="IPR042106">
    <property type="entry name" value="Nuo/plastoQ_OxRdtase_6_NuoJ"/>
</dbReference>
<dbReference type="RefSeq" id="WP_111325323.1">
    <property type="nucleotide sequence ID" value="NZ_BIFX01000001.1"/>
</dbReference>
<name>A0A326UCU5_THEHA</name>
<evidence type="ECO:0000313" key="3">
    <source>
        <dbReference type="EMBL" id="PZW23413.1"/>
    </source>
</evidence>
<dbReference type="Gene3D" id="1.20.120.1200">
    <property type="entry name" value="NADH-ubiquinone/plastoquinone oxidoreductase chain 6, subunit NuoJ"/>
    <property type="match status" value="1"/>
</dbReference>
<keyword evidence="2" id="KW-0812">Transmembrane</keyword>